<evidence type="ECO:0000313" key="6">
    <source>
        <dbReference type="EMBL" id="AXK38197.1"/>
    </source>
</evidence>
<sequence length="212" mass="23708">MSTFTDLKYLKTVLETALLTSSEPLSVPMLKRLFTEDIKAALINEMLDEIQAEWRGRGVELVKLASGWRFRARAEFNPYLARLNPEKPPRYSRAVMETLAIIAYKQPVTRGDIEAIRGVSVSSSVMQSLNDRGWIEVIGHKDVPGRPGLYATTRKFLDDLGLNSLRDLPPLAELGTLIVPEAVDPLPDLVEQAEEAAREQAVDPDTEQESYV</sequence>
<dbReference type="GO" id="GO:0051304">
    <property type="term" value="P:chromosome separation"/>
    <property type="evidence" value="ECO:0007669"/>
    <property type="project" value="InterPro"/>
</dbReference>
<feature type="compositionally biased region" description="Acidic residues" evidence="5">
    <location>
        <begin position="202"/>
        <end position="212"/>
    </location>
</feature>
<dbReference type="KEGG" id="ccah:DWG20_01415"/>
<dbReference type="InterPro" id="IPR005234">
    <property type="entry name" value="ScpB_csome_segregation"/>
</dbReference>
<accession>A0A345Y2P5</accession>
<evidence type="ECO:0000256" key="2">
    <source>
        <dbReference type="ARBA" id="ARBA00022618"/>
    </source>
</evidence>
<evidence type="ECO:0000256" key="5">
    <source>
        <dbReference type="SAM" id="MobiDB-lite"/>
    </source>
</evidence>
<dbReference type="AlphaFoldDB" id="A0A345Y2P5"/>
<dbReference type="InterPro" id="IPR036388">
    <property type="entry name" value="WH-like_DNA-bd_sf"/>
</dbReference>
<dbReference type="NCBIfam" id="TIGR00281">
    <property type="entry name" value="SMC-Scp complex subunit ScpB"/>
    <property type="match status" value="1"/>
</dbReference>
<protein>
    <submittedName>
        <fullName evidence="6">SMC-Scp complex subunit ScpB</fullName>
    </submittedName>
</protein>
<proteinExistence type="predicted"/>
<gene>
    <name evidence="6" type="primary">scpB</name>
    <name evidence="6" type="ORF">DWG20_01415</name>
</gene>
<reference evidence="6 7" key="1">
    <citation type="submission" date="2018-07" db="EMBL/GenBank/DDBJ databases">
        <title>Crenobacter cavernae sp. nov., isolated from a karst cave.</title>
        <authorList>
            <person name="Zhu H."/>
        </authorList>
    </citation>
    <scope>NUCLEOTIDE SEQUENCE [LARGE SCALE GENOMIC DNA]</scope>
    <source>
        <strain evidence="6 7">K1W11S-77</strain>
    </source>
</reference>
<evidence type="ECO:0000256" key="4">
    <source>
        <dbReference type="ARBA" id="ARBA00023306"/>
    </source>
</evidence>
<dbReference type="OrthoDB" id="9806226at2"/>
<dbReference type="Gene3D" id="1.10.10.10">
    <property type="entry name" value="Winged helix-like DNA-binding domain superfamily/Winged helix DNA-binding domain"/>
    <property type="match status" value="2"/>
</dbReference>
<keyword evidence="4" id="KW-0131">Cell cycle</keyword>
<dbReference type="InterPro" id="IPR036390">
    <property type="entry name" value="WH_DNA-bd_sf"/>
</dbReference>
<keyword evidence="1" id="KW-0963">Cytoplasm</keyword>
<keyword evidence="2" id="KW-0132">Cell division</keyword>
<evidence type="ECO:0000256" key="3">
    <source>
        <dbReference type="ARBA" id="ARBA00022829"/>
    </source>
</evidence>
<dbReference type="PANTHER" id="PTHR34298:SF2">
    <property type="entry name" value="SEGREGATION AND CONDENSATION PROTEIN B"/>
    <property type="match status" value="1"/>
</dbReference>
<dbReference type="Proteomes" id="UP000254537">
    <property type="component" value="Chromosome"/>
</dbReference>
<name>A0A345Y2P5_9NEIS</name>
<dbReference type="SUPFAM" id="SSF46785">
    <property type="entry name" value="Winged helix' DNA-binding domain"/>
    <property type="match status" value="2"/>
</dbReference>
<dbReference type="PANTHER" id="PTHR34298">
    <property type="entry name" value="SEGREGATION AND CONDENSATION PROTEIN B"/>
    <property type="match status" value="1"/>
</dbReference>
<dbReference type="EMBL" id="CP031337">
    <property type="protein sequence ID" value="AXK38197.1"/>
    <property type="molecule type" value="Genomic_DNA"/>
</dbReference>
<evidence type="ECO:0000256" key="1">
    <source>
        <dbReference type="ARBA" id="ARBA00022490"/>
    </source>
</evidence>
<evidence type="ECO:0000313" key="7">
    <source>
        <dbReference type="Proteomes" id="UP000254537"/>
    </source>
</evidence>
<dbReference type="Pfam" id="PF04079">
    <property type="entry name" value="SMC_ScpB"/>
    <property type="match status" value="1"/>
</dbReference>
<feature type="region of interest" description="Disordered" evidence="5">
    <location>
        <begin position="188"/>
        <end position="212"/>
    </location>
</feature>
<dbReference type="RefSeq" id="WP_115432079.1">
    <property type="nucleotide sequence ID" value="NZ_CP031337.1"/>
</dbReference>
<dbReference type="PIRSF" id="PIRSF019345">
    <property type="entry name" value="ScpB"/>
    <property type="match status" value="1"/>
</dbReference>
<organism evidence="6 7">
    <name type="scientific">Crenobacter cavernae</name>
    <dbReference type="NCBI Taxonomy" id="2290923"/>
    <lineage>
        <taxon>Bacteria</taxon>
        <taxon>Pseudomonadati</taxon>
        <taxon>Pseudomonadota</taxon>
        <taxon>Betaproteobacteria</taxon>
        <taxon>Neisseriales</taxon>
        <taxon>Neisseriaceae</taxon>
        <taxon>Crenobacter</taxon>
    </lineage>
</organism>
<dbReference type="GO" id="GO:0051301">
    <property type="term" value="P:cell division"/>
    <property type="evidence" value="ECO:0007669"/>
    <property type="project" value="UniProtKB-KW"/>
</dbReference>
<keyword evidence="3" id="KW-0159">Chromosome partition</keyword>